<sequence length="148" mass="16742">MKKFTIVSLALALLAGCSSPQVGWEQDAKVTIDKAEVQLTTNLWLNKMPTIGELQEQNLHAALYLESTQPLPADLEVDQVTLRQGDDTWFIDGDAVEIRSHTENQWEVVFAWQLELDPSQPVDVALQLNHQGNLQWMVEKQVVIDTVY</sequence>
<accession>A0A1Q9H9R7</accession>
<dbReference type="RefSeq" id="WP_075711053.1">
    <property type="nucleotide sequence ID" value="NZ_AP019654.1"/>
</dbReference>
<dbReference type="OrthoDB" id="5814891at2"/>
<feature type="chain" id="PRO_5043148971" description="DNA polymerase III subunit beta" evidence="1">
    <location>
        <begin position="24"/>
        <end position="148"/>
    </location>
</feature>
<name>A0A1Q9H9R7_9VIBR</name>
<organism evidence="2 5">
    <name type="scientific">Vibrio panuliri</name>
    <dbReference type="NCBI Taxonomy" id="1381081"/>
    <lineage>
        <taxon>Bacteria</taxon>
        <taxon>Pseudomonadati</taxon>
        <taxon>Pseudomonadota</taxon>
        <taxon>Gammaproteobacteria</taxon>
        <taxon>Vibrionales</taxon>
        <taxon>Vibrionaceae</taxon>
        <taxon>Vibrio</taxon>
    </lineage>
</organism>
<evidence type="ECO:0000313" key="2">
    <source>
        <dbReference type="EMBL" id="OLQ85602.1"/>
    </source>
</evidence>
<protein>
    <recommendedName>
        <fullName evidence="6">DNA polymerase III subunit beta</fullName>
    </recommendedName>
</protein>
<gene>
    <name evidence="3" type="ORF">BIY20_11525</name>
    <name evidence="2" type="ORF">BIY22_13930</name>
</gene>
<evidence type="ECO:0000313" key="4">
    <source>
        <dbReference type="Proteomes" id="UP000186039"/>
    </source>
</evidence>
<keyword evidence="4" id="KW-1185">Reference proteome</keyword>
<evidence type="ECO:0000313" key="3">
    <source>
        <dbReference type="EMBL" id="OLQ89759.1"/>
    </source>
</evidence>
<dbReference type="AlphaFoldDB" id="A0A1Q9H9R7"/>
<dbReference type="Proteomes" id="UP000186039">
    <property type="component" value="Unassembled WGS sequence"/>
</dbReference>
<evidence type="ECO:0000256" key="1">
    <source>
        <dbReference type="SAM" id="SignalP"/>
    </source>
</evidence>
<dbReference type="EMBL" id="MJMJ01000046">
    <property type="protein sequence ID" value="OLQ85602.1"/>
    <property type="molecule type" value="Genomic_DNA"/>
</dbReference>
<feature type="signal peptide" evidence="1">
    <location>
        <begin position="1"/>
        <end position="23"/>
    </location>
</feature>
<keyword evidence="1" id="KW-0732">Signal</keyword>
<dbReference type="STRING" id="1381081.BIY22_13930"/>
<proteinExistence type="predicted"/>
<evidence type="ECO:0008006" key="6">
    <source>
        <dbReference type="Google" id="ProtNLM"/>
    </source>
</evidence>
<dbReference type="Proteomes" id="UP000186313">
    <property type="component" value="Unassembled WGS sequence"/>
</dbReference>
<dbReference type="PROSITE" id="PS51257">
    <property type="entry name" value="PROKAR_LIPOPROTEIN"/>
    <property type="match status" value="1"/>
</dbReference>
<dbReference type="EMBL" id="MJMH01000182">
    <property type="protein sequence ID" value="OLQ89759.1"/>
    <property type="molecule type" value="Genomic_DNA"/>
</dbReference>
<evidence type="ECO:0000313" key="5">
    <source>
        <dbReference type="Proteomes" id="UP000186313"/>
    </source>
</evidence>
<reference evidence="4 5" key="1">
    <citation type="submission" date="2016-09" db="EMBL/GenBank/DDBJ databases">
        <title>Genomic Taxonomy of the Vibrionaceae.</title>
        <authorList>
            <person name="Gonzalez-Castillo A."/>
            <person name="Gomez-Gil B."/>
            <person name="Enciso-Ibarra K."/>
        </authorList>
    </citation>
    <scope>NUCLEOTIDE SEQUENCE [LARGE SCALE GENOMIC DNA]</scope>
    <source>
        <strain evidence="3 4">CAIM 1902</strain>
        <strain evidence="2 5">CAIM 703</strain>
    </source>
</reference>
<comment type="caution">
    <text evidence="2">The sequence shown here is derived from an EMBL/GenBank/DDBJ whole genome shotgun (WGS) entry which is preliminary data.</text>
</comment>